<keyword evidence="4" id="KW-1185">Reference proteome</keyword>
<protein>
    <recommendedName>
        <fullName evidence="5">Pentatricopeptide repeat-containing protein</fullName>
    </recommendedName>
</protein>
<feature type="repeat" description="PPR" evidence="2">
    <location>
        <begin position="160"/>
        <end position="194"/>
    </location>
</feature>
<dbReference type="SUPFAM" id="SSF48452">
    <property type="entry name" value="TPR-like"/>
    <property type="match status" value="1"/>
</dbReference>
<sequence length="556" mass="62787">MAFRFLPLLVQCAKLRHPFPSKLSSISTSLHHLSDSFFSEELFPDRQKTISNLDEHLVLEQISELLPIAKCASQNTILKDHESKSAREPVDGFLSPEEKLRGVFLQKLNGKAAIEQALSNVGVDVNIDVLGRVVNSGNLGGEAMVAFFNWAIKQPMLPKDIGSYRVIVKALGRRKFFKFMMEVLDDMKVNGLEADLLLLFIVIDSFVRAGHVSKAIQVFSNLDDLGLRRNADALNVLLSCLCQRSHMSAASSVFNSMKGKVSFDVTTYNVVAGGWSKLGSVNEIERIMKEMEVDGFHPDCRTFSLFIEGLGRAGRIDEAVEVFNKMQEKNCPADTETYNAMIFNFVSVRDFDESMKYYKALLSNNCEPNLDTYTRIIIGFLRARKVADALQMFDEMLRQGVVPSTGMVTSFIKHLCNYGPPYAAIVIYKKVRKLGCMISMNAYKILLMRLMKFAKCGMLLNIWQEMQECGYNSDIEVYECIITGLCNIGQLENAVLVMEESLQKGFCPSRLVYSKLSNRLLASNKTEIAYKLFLKIKHARSLKSARSFWRSNGWHF</sequence>
<evidence type="ECO:0000256" key="2">
    <source>
        <dbReference type="PROSITE-ProRule" id="PRU00708"/>
    </source>
</evidence>
<evidence type="ECO:0000256" key="1">
    <source>
        <dbReference type="ARBA" id="ARBA00022737"/>
    </source>
</evidence>
<dbReference type="AlphaFoldDB" id="A0A445APN7"/>
<dbReference type="EMBL" id="SDMP01000011">
    <property type="protein sequence ID" value="RYR28399.1"/>
    <property type="molecule type" value="Genomic_DNA"/>
</dbReference>
<comment type="caution">
    <text evidence="3">The sequence shown here is derived from an EMBL/GenBank/DDBJ whole genome shotgun (WGS) entry which is preliminary data.</text>
</comment>
<dbReference type="STRING" id="3818.A0A445APN7"/>
<name>A0A445APN7_ARAHY</name>
<organism evidence="3 4">
    <name type="scientific">Arachis hypogaea</name>
    <name type="common">Peanut</name>
    <dbReference type="NCBI Taxonomy" id="3818"/>
    <lineage>
        <taxon>Eukaryota</taxon>
        <taxon>Viridiplantae</taxon>
        <taxon>Streptophyta</taxon>
        <taxon>Embryophyta</taxon>
        <taxon>Tracheophyta</taxon>
        <taxon>Spermatophyta</taxon>
        <taxon>Magnoliopsida</taxon>
        <taxon>eudicotyledons</taxon>
        <taxon>Gunneridae</taxon>
        <taxon>Pentapetalae</taxon>
        <taxon>rosids</taxon>
        <taxon>fabids</taxon>
        <taxon>Fabales</taxon>
        <taxon>Fabaceae</taxon>
        <taxon>Papilionoideae</taxon>
        <taxon>50 kb inversion clade</taxon>
        <taxon>dalbergioids sensu lato</taxon>
        <taxon>Dalbergieae</taxon>
        <taxon>Pterocarpus clade</taxon>
        <taxon>Arachis</taxon>
    </lineage>
</organism>
<feature type="repeat" description="PPR" evidence="2">
    <location>
        <begin position="334"/>
        <end position="368"/>
    </location>
</feature>
<dbReference type="Gene3D" id="1.25.40.10">
    <property type="entry name" value="Tetratricopeptide repeat domain"/>
    <property type="match status" value="4"/>
</dbReference>
<proteinExistence type="predicted"/>
<dbReference type="PROSITE" id="PS51375">
    <property type="entry name" value="PPR"/>
    <property type="match status" value="6"/>
</dbReference>
<keyword evidence="1" id="KW-0677">Repeat</keyword>
<reference evidence="3 4" key="1">
    <citation type="submission" date="2019-01" db="EMBL/GenBank/DDBJ databases">
        <title>Sequencing of cultivated peanut Arachis hypogaea provides insights into genome evolution and oil improvement.</title>
        <authorList>
            <person name="Chen X."/>
        </authorList>
    </citation>
    <scope>NUCLEOTIDE SEQUENCE [LARGE SCALE GENOMIC DNA]</scope>
    <source>
        <strain evidence="4">cv. Fuhuasheng</strain>
        <tissue evidence="3">Leaves</tissue>
    </source>
</reference>
<evidence type="ECO:0008006" key="5">
    <source>
        <dbReference type="Google" id="ProtNLM"/>
    </source>
</evidence>
<feature type="repeat" description="PPR" evidence="2">
    <location>
        <begin position="264"/>
        <end position="298"/>
    </location>
</feature>
<feature type="repeat" description="PPR" evidence="2">
    <location>
        <begin position="369"/>
        <end position="403"/>
    </location>
</feature>
<dbReference type="InterPro" id="IPR002885">
    <property type="entry name" value="PPR_rpt"/>
</dbReference>
<dbReference type="PANTHER" id="PTHR46862">
    <property type="entry name" value="OS07G0661900 PROTEIN"/>
    <property type="match status" value="1"/>
</dbReference>
<dbReference type="Proteomes" id="UP000289738">
    <property type="component" value="Chromosome B01"/>
</dbReference>
<dbReference type="Pfam" id="PF13041">
    <property type="entry name" value="PPR_2"/>
    <property type="match status" value="1"/>
</dbReference>
<feature type="repeat" description="PPR" evidence="2">
    <location>
        <begin position="299"/>
        <end position="333"/>
    </location>
</feature>
<dbReference type="PANTHER" id="PTHR46862:SF5">
    <property type="entry name" value="OS02G0170000 PROTEIN"/>
    <property type="match status" value="1"/>
</dbReference>
<dbReference type="InterPro" id="IPR011990">
    <property type="entry name" value="TPR-like_helical_dom_sf"/>
</dbReference>
<dbReference type="Pfam" id="PF01535">
    <property type="entry name" value="PPR"/>
    <property type="match status" value="5"/>
</dbReference>
<gene>
    <name evidence="3" type="ORF">Ahy_B01g052510</name>
</gene>
<accession>A0A445APN7</accession>
<dbReference type="Pfam" id="PF12854">
    <property type="entry name" value="PPR_1"/>
    <property type="match status" value="1"/>
</dbReference>
<dbReference type="NCBIfam" id="TIGR00756">
    <property type="entry name" value="PPR"/>
    <property type="match status" value="4"/>
</dbReference>
<feature type="repeat" description="PPR" evidence="2">
    <location>
        <begin position="474"/>
        <end position="508"/>
    </location>
</feature>
<evidence type="ECO:0000313" key="4">
    <source>
        <dbReference type="Proteomes" id="UP000289738"/>
    </source>
</evidence>
<evidence type="ECO:0000313" key="3">
    <source>
        <dbReference type="EMBL" id="RYR28399.1"/>
    </source>
</evidence>